<dbReference type="Proteomes" id="UP001187531">
    <property type="component" value="Unassembled WGS sequence"/>
</dbReference>
<protein>
    <submittedName>
        <fullName evidence="2">Uncharacterized protein</fullName>
    </submittedName>
</protein>
<proteinExistence type="predicted"/>
<dbReference type="EMBL" id="JAVRJZ010000008">
    <property type="protein sequence ID" value="KAK2719125.1"/>
    <property type="molecule type" value="Genomic_DNA"/>
</dbReference>
<accession>A0AA88HW19</accession>
<reference evidence="2" key="1">
    <citation type="submission" date="2023-07" db="EMBL/GenBank/DDBJ databases">
        <title>Chromosome-level genome assembly of Artemia franciscana.</title>
        <authorList>
            <person name="Jo E."/>
        </authorList>
    </citation>
    <scope>NUCLEOTIDE SEQUENCE</scope>
    <source>
        <tissue evidence="2">Whole body</tissue>
    </source>
</reference>
<comment type="caution">
    <text evidence="2">The sequence shown here is derived from an EMBL/GenBank/DDBJ whole genome shotgun (WGS) entry which is preliminary data.</text>
</comment>
<evidence type="ECO:0000313" key="3">
    <source>
        <dbReference type="Proteomes" id="UP001187531"/>
    </source>
</evidence>
<feature type="non-terminal residue" evidence="2">
    <location>
        <position position="55"/>
    </location>
</feature>
<evidence type="ECO:0000256" key="1">
    <source>
        <dbReference type="SAM" id="MobiDB-lite"/>
    </source>
</evidence>
<evidence type="ECO:0000313" key="2">
    <source>
        <dbReference type="EMBL" id="KAK2719125.1"/>
    </source>
</evidence>
<dbReference type="AlphaFoldDB" id="A0AA88HW19"/>
<gene>
    <name evidence="2" type="ORF">QYM36_004826</name>
</gene>
<organism evidence="2 3">
    <name type="scientific">Artemia franciscana</name>
    <name type="common">Brine shrimp</name>
    <name type="synonym">Artemia sanfranciscana</name>
    <dbReference type="NCBI Taxonomy" id="6661"/>
    <lineage>
        <taxon>Eukaryota</taxon>
        <taxon>Metazoa</taxon>
        <taxon>Ecdysozoa</taxon>
        <taxon>Arthropoda</taxon>
        <taxon>Crustacea</taxon>
        <taxon>Branchiopoda</taxon>
        <taxon>Anostraca</taxon>
        <taxon>Artemiidae</taxon>
        <taxon>Artemia</taxon>
    </lineage>
</organism>
<feature type="region of interest" description="Disordered" evidence="1">
    <location>
        <begin position="35"/>
        <end position="55"/>
    </location>
</feature>
<keyword evidence="3" id="KW-1185">Reference proteome</keyword>
<name>A0AA88HW19_ARTSF</name>
<sequence>MLLSNLVYIQTRRTSKLDLQILGTGKTYEQRMASVNQVEGGDSDGDEEVRNLDLP</sequence>